<keyword evidence="3" id="KW-1185">Reference proteome</keyword>
<reference evidence="2 3" key="1">
    <citation type="submission" date="2024-03" db="EMBL/GenBank/DDBJ databases">
        <title>The Acrasis kona genome and developmental transcriptomes reveal deep origins of eukaryotic multicellular pathways.</title>
        <authorList>
            <person name="Sheikh S."/>
            <person name="Fu C.-J."/>
            <person name="Brown M.W."/>
            <person name="Baldauf S.L."/>
        </authorList>
    </citation>
    <scope>NUCLEOTIDE SEQUENCE [LARGE SCALE GENOMIC DNA]</scope>
    <source>
        <strain evidence="2 3">ATCC MYA-3509</strain>
    </source>
</reference>
<comment type="caution">
    <text evidence="2">The sequence shown here is derived from an EMBL/GenBank/DDBJ whole genome shotgun (WGS) entry which is preliminary data.</text>
</comment>
<evidence type="ECO:0000313" key="3">
    <source>
        <dbReference type="Proteomes" id="UP001431209"/>
    </source>
</evidence>
<protein>
    <submittedName>
        <fullName evidence="2">Cdon</fullName>
    </submittedName>
</protein>
<evidence type="ECO:0000313" key="2">
    <source>
        <dbReference type="EMBL" id="KAL0485228.1"/>
    </source>
</evidence>
<keyword evidence="1" id="KW-1133">Transmembrane helix</keyword>
<dbReference type="Proteomes" id="UP001431209">
    <property type="component" value="Unassembled WGS sequence"/>
</dbReference>
<feature type="transmembrane region" description="Helical" evidence="1">
    <location>
        <begin position="157"/>
        <end position="186"/>
    </location>
</feature>
<sequence length="210" mass="23271">MELWLSGTSFIVRVSFVYEVVPYVHLYVSQNSNVYSAKKQFTFSLATTYAIKLSINTDSKSGSIYVEIYSNNAIVSKMTVDRLPDVFVAKDFLQQSSLVLSQSNIVINETNIISRRDLRAANSSSVLVVYSLDATALNTTTGTTNSYAASPSVSGSAVVLIVVFIALVMFFLFVVFIIAVIVILAIRYRRSRSKINQYSPNPGYELGMEH</sequence>
<name>A0AAW2Z8E1_9EUKA</name>
<keyword evidence="1" id="KW-0472">Membrane</keyword>
<proteinExistence type="predicted"/>
<accession>A0AAW2Z8E1</accession>
<keyword evidence="1" id="KW-0812">Transmembrane</keyword>
<organism evidence="2 3">
    <name type="scientific">Acrasis kona</name>
    <dbReference type="NCBI Taxonomy" id="1008807"/>
    <lineage>
        <taxon>Eukaryota</taxon>
        <taxon>Discoba</taxon>
        <taxon>Heterolobosea</taxon>
        <taxon>Tetramitia</taxon>
        <taxon>Eutetramitia</taxon>
        <taxon>Acrasidae</taxon>
        <taxon>Acrasis</taxon>
    </lineage>
</organism>
<evidence type="ECO:0000256" key="1">
    <source>
        <dbReference type="SAM" id="Phobius"/>
    </source>
</evidence>
<dbReference type="AlphaFoldDB" id="A0AAW2Z8E1"/>
<dbReference type="EMBL" id="JAOPGA020001121">
    <property type="protein sequence ID" value="KAL0485228.1"/>
    <property type="molecule type" value="Genomic_DNA"/>
</dbReference>
<gene>
    <name evidence="2" type="ORF">AKO1_004273</name>
</gene>